<keyword evidence="1" id="KW-1133">Transmembrane helix</keyword>
<keyword evidence="1" id="KW-0812">Transmembrane</keyword>
<reference evidence="2" key="1">
    <citation type="submission" date="2022-08" db="EMBL/GenBank/DDBJ databases">
        <title>Draft genome sequence of Lysinibacillus sp. strain KH24.</title>
        <authorList>
            <person name="Kanbe H."/>
            <person name="Itoh H."/>
        </authorList>
    </citation>
    <scope>NUCLEOTIDE SEQUENCE</scope>
    <source>
        <strain evidence="2">KH24</strain>
    </source>
</reference>
<evidence type="ECO:0000313" key="2">
    <source>
        <dbReference type="EMBL" id="GLC87865.1"/>
    </source>
</evidence>
<keyword evidence="1" id="KW-0472">Membrane</keyword>
<dbReference type="Proteomes" id="UP001065593">
    <property type="component" value="Unassembled WGS sequence"/>
</dbReference>
<comment type="caution">
    <text evidence="2">The sequence shown here is derived from an EMBL/GenBank/DDBJ whole genome shotgun (WGS) entry which is preliminary data.</text>
</comment>
<sequence length="225" mass="25915">MLYDYKFWHSLTHPAMLAKAVEDGEIRGYHKRVLVVFFLFMALIIAREYWGIGTEGLTTLFATNQQNAYYVARLLSMVGALFVGILYFSFHYYGVTYILYVLTDIPYKWIQKVQLYAIVFVLIEKAILFVVFYAVGYTTTFSFLSFAPIVQQAISTEVVLFTINQLTVATVLTVIVQYVFLAKWEEVAEHKLLLVKITLLQLLIAIFIGMISVLPLQQWLVRGFS</sequence>
<protein>
    <recommendedName>
        <fullName evidence="4">Yip1 domain-containing protein</fullName>
    </recommendedName>
</protein>
<name>A0ABQ5NHL0_9BACI</name>
<gene>
    <name evidence="2" type="ORF">LYSBPC_09920</name>
</gene>
<keyword evidence="3" id="KW-1185">Reference proteome</keyword>
<evidence type="ECO:0000256" key="1">
    <source>
        <dbReference type="SAM" id="Phobius"/>
    </source>
</evidence>
<dbReference type="RefSeq" id="WP_264987580.1">
    <property type="nucleotide sequence ID" value="NZ_BRZA01000001.1"/>
</dbReference>
<feature type="transmembrane region" description="Helical" evidence="1">
    <location>
        <begin position="158"/>
        <end position="181"/>
    </location>
</feature>
<feature type="transmembrane region" description="Helical" evidence="1">
    <location>
        <begin position="193"/>
        <end position="216"/>
    </location>
</feature>
<proteinExistence type="predicted"/>
<evidence type="ECO:0008006" key="4">
    <source>
        <dbReference type="Google" id="ProtNLM"/>
    </source>
</evidence>
<feature type="transmembrane region" description="Helical" evidence="1">
    <location>
        <begin position="33"/>
        <end position="50"/>
    </location>
</feature>
<feature type="transmembrane region" description="Helical" evidence="1">
    <location>
        <begin position="115"/>
        <end position="138"/>
    </location>
</feature>
<accession>A0ABQ5NHL0</accession>
<dbReference type="EMBL" id="BRZA01000001">
    <property type="protein sequence ID" value="GLC87865.1"/>
    <property type="molecule type" value="Genomic_DNA"/>
</dbReference>
<organism evidence="2 3">
    <name type="scientific">Lysinibacillus piscis</name>
    <dbReference type="NCBI Taxonomy" id="2518931"/>
    <lineage>
        <taxon>Bacteria</taxon>
        <taxon>Bacillati</taxon>
        <taxon>Bacillota</taxon>
        <taxon>Bacilli</taxon>
        <taxon>Bacillales</taxon>
        <taxon>Bacillaceae</taxon>
        <taxon>Lysinibacillus</taxon>
    </lineage>
</organism>
<evidence type="ECO:0000313" key="3">
    <source>
        <dbReference type="Proteomes" id="UP001065593"/>
    </source>
</evidence>
<feature type="transmembrane region" description="Helical" evidence="1">
    <location>
        <begin position="70"/>
        <end position="103"/>
    </location>
</feature>